<evidence type="ECO:0000313" key="2">
    <source>
        <dbReference type="Proteomes" id="UP001157974"/>
    </source>
</evidence>
<dbReference type="AlphaFoldDB" id="A0AAV8UV62"/>
<evidence type="ECO:0000313" key="1">
    <source>
        <dbReference type="EMBL" id="KAJ8904972.1"/>
    </source>
</evidence>
<accession>A0AAV8UV62</accession>
<comment type="caution">
    <text evidence="1">The sequence shown here is derived from an EMBL/GenBank/DDBJ whole genome shotgun (WGS) entry which is preliminary data.</text>
</comment>
<dbReference type="Proteomes" id="UP001157974">
    <property type="component" value="Unassembled WGS sequence"/>
</dbReference>
<name>A0AAV8UV62_9RHOD</name>
<dbReference type="SUPFAM" id="SSF52540">
    <property type="entry name" value="P-loop containing nucleoside triphosphate hydrolases"/>
    <property type="match status" value="1"/>
</dbReference>
<dbReference type="Pfam" id="PF13671">
    <property type="entry name" value="AAA_33"/>
    <property type="match status" value="1"/>
</dbReference>
<organism evidence="1 2">
    <name type="scientific">Rhodosorus marinus</name>
    <dbReference type="NCBI Taxonomy" id="101924"/>
    <lineage>
        <taxon>Eukaryota</taxon>
        <taxon>Rhodophyta</taxon>
        <taxon>Stylonematophyceae</taxon>
        <taxon>Stylonematales</taxon>
        <taxon>Stylonemataceae</taxon>
        <taxon>Rhodosorus</taxon>
    </lineage>
</organism>
<dbReference type="InterPro" id="IPR027417">
    <property type="entry name" value="P-loop_NTPase"/>
</dbReference>
<dbReference type="EMBL" id="JAMWBK010000005">
    <property type="protein sequence ID" value="KAJ8904972.1"/>
    <property type="molecule type" value="Genomic_DNA"/>
</dbReference>
<dbReference type="Gene3D" id="3.40.50.300">
    <property type="entry name" value="P-loop containing nucleotide triphosphate hydrolases"/>
    <property type="match status" value="1"/>
</dbReference>
<dbReference type="PANTHER" id="PTHR37807">
    <property type="entry name" value="OS07G0160300 PROTEIN"/>
    <property type="match status" value="1"/>
</dbReference>
<keyword evidence="2" id="KW-1185">Reference proteome</keyword>
<proteinExistence type="predicted"/>
<sequence length="188" mass="21421">MAKKIVVLIRGYPGVGKTTFSVELAKQARMCLLCKDDVRDVAVELEKDERWHTEMSTNAMCYGVLWRMVETQLMVGHSVVVESPLGREDLYRQGVVTAQEGGALPVVMHCVLNEEEWGRRLCERSHRQRTGHEEDHKPTDVNEIKAHYGMDSYEMKSTPVLEIDCMRPVSELVPSAISWLESLAKVYQ</sequence>
<dbReference type="PANTHER" id="PTHR37807:SF3">
    <property type="entry name" value="OS07G0160300 PROTEIN"/>
    <property type="match status" value="1"/>
</dbReference>
<reference evidence="1 2" key="1">
    <citation type="journal article" date="2023" name="Nat. Commun.">
        <title>Origin of minicircular mitochondrial genomes in red algae.</title>
        <authorList>
            <person name="Lee Y."/>
            <person name="Cho C.H."/>
            <person name="Lee Y.M."/>
            <person name="Park S.I."/>
            <person name="Yang J.H."/>
            <person name="West J.A."/>
            <person name="Bhattacharya D."/>
            <person name="Yoon H.S."/>
        </authorList>
    </citation>
    <scope>NUCLEOTIDE SEQUENCE [LARGE SCALE GENOMIC DNA]</scope>
    <source>
        <strain evidence="1 2">CCMP1338</strain>
        <tissue evidence="1">Whole cell</tissue>
    </source>
</reference>
<gene>
    <name evidence="1" type="ORF">NDN08_001484</name>
</gene>
<protein>
    <submittedName>
        <fullName evidence="1">Uncharacterized protein</fullName>
    </submittedName>
</protein>